<dbReference type="InterPro" id="IPR050793">
    <property type="entry name" value="CMP-NeuNAc_synthase"/>
</dbReference>
<evidence type="ECO:0000256" key="4">
    <source>
        <dbReference type="ARBA" id="ARBA00022723"/>
    </source>
</evidence>
<feature type="binding site" evidence="8">
    <location>
        <position position="15"/>
    </location>
    <ligand>
        <name>Mg(2+)</name>
        <dbReference type="ChEBI" id="CHEBI:18420"/>
    </ligand>
</feature>
<keyword evidence="6 8" id="KW-0460">Magnesium</keyword>
<dbReference type="FunFam" id="3.40.50.1000:FF:000029">
    <property type="entry name" value="3-deoxy-D-manno-octulosonate 8-phosphate phosphatase KdsC"/>
    <property type="match status" value="1"/>
</dbReference>
<dbReference type="InterPro" id="IPR006549">
    <property type="entry name" value="HAD-SF_hydro_IIIA"/>
</dbReference>
<feature type="binding site" evidence="7">
    <location>
        <position position="17"/>
    </location>
    <ligand>
        <name>substrate</name>
    </ligand>
</feature>
<evidence type="ECO:0000256" key="1">
    <source>
        <dbReference type="ARBA" id="ARBA00001946"/>
    </source>
</evidence>
<sequence>MIKRTLEGLKLLIIDVDGVLTGGSVIYNDKGEETKVFDVKDGLGIRLLMEAGINVCIATGRRSEALHHRCRDLGIVHIFDGVRNKASILDLILDRTGVSAEESACVGDDLPDLALMQRVGLAIAVADAHQTVIEHADMVTSAKGGAGAVREVCESILKARGLWENILERFM</sequence>
<dbReference type="NCBIfam" id="TIGR01662">
    <property type="entry name" value="HAD-SF-IIIA"/>
    <property type="match status" value="1"/>
</dbReference>
<dbReference type="SUPFAM" id="SSF56784">
    <property type="entry name" value="HAD-like"/>
    <property type="match status" value="1"/>
</dbReference>
<name>A0A8J6TKZ9_9BACT</name>
<dbReference type="CDD" id="cd01630">
    <property type="entry name" value="HAD_KDO-like"/>
    <property type="match status" value="1"/>
</dbReference>
<dbReference type="EMBL" id="JACNJH010000061">
    <property type="protein sequence ID" value="MBC8360068.1"/>
    <property type="molecule type" value="Genomic_DNA"/>
</dbReference>
<dbReference type="GO" id="GO:0008781">
    <property type="term" value="F:N-acylneuraminate cytidylyltransferase activity"/>
    <property type="evidence" value="ECO:0007669"/>
    <property type="project" value="TreeGrafter"/>
</dbReference>
<evidence type="ECO:0000256" key="5">
    <source>
        <dbReference type="ARBA" id="ARBA00022801"/>
    </source>
</evidence>
<comment type="subunit">
    <text evidence="3">Homotetramer.</text>
</comment>
<dbReference type="GO" id="GO:0046872">
    <property type="term" value="F:metal ion binding"/>
    <property type="evidence" value="ECO:0007669"/>
    <property type="project" value="UniProtKB-KW"/>
</dbReference>
<evidence type="ECO:0000256" key="2">
    <source>
        <dbReference type="ARBA" id="ARBA00005893"/>
    </source>
</evidence>
<keyword evidence="4 8" id="KW-0479">Metal-binding</keyword>
<dbReference type="PIRSF" id="PIRSF006118">
    <property type="entry name" value="KDO8-P_Ptase"/>
    <property type="match status" value="1"/>
</dbReference>
<dbReference type="InterPro" id="IPR023214">
    <property type="entry name" value="HAD_sf"/>
</dbReference>
<reference evidence="9 10" key="1">
    <citation type="submission" date="2020-08" db="EMBL/GenBank/DDBJ databases">
        <title>Bridging the membrane lipid divide: bacteria of the FCB group superphylum have the potential to synthesize archaeal ether lipids.</title>
        <authorList>
            <person name="Villanueva L."/>
            <person name="Von Meijenfeldt F.A.B."/>
            <person name="Westbye A.B."/>
            <person name="Yadav S."/>
            <person name="Hopmans E.C."/>
            <person name="Dutilh B.E."/>
            <person name="Sinninghe Damste J.S."/>
        </authorList>
    </citation>
    <scope>NUCLEOTIDE SEQUENCE [LARGE SCALE GENOMIC DNA]</scope>
    <source>
        <strain evidence="9">NIOZ-UU30</strain>
    </source>
</reference>
<dbReference type="NCBIfam" id="TIGR01670">
    <property type="entry name" value="KdsC-phosphatas"/>
    <property type="match status" value="1"/>
</dbReference>
<dbReference type="SFLD" id="SFLDS00003">
    <property type="entry name" value="Haloacid_Dehalogenase"/>
    <property type="match status" value="1"/>
</dbReference>
<evidence type="ECO:0000256" key="8">
    <source>
        <dbReference type="PIRSR" id="PIRSR006118-2"/>
    </source>
</evidence>
<evidence type="ECO:0000313" key="9">
    <source>
        <dbReference type="EMBL" id="MBC8360068.1"/>
    </source>
</evidence>
<dbReference type="Pfam" id="PF08282">
    <property type="entry name" value="Hydrolase_3"/>
    <property type="match status" value="1"/>
</dbReference>
<feature type="binding site" evidence="7">
    <location>
        <position position="46"/>
    </location>
    <ligand>
        <name>substrate</name>
    </ligand>
</feature>
<evidence type="ECO:0000256" key="6">
    <source>
        <dbReference type="ARBA" id="ARBA00022842"/>
    </source>
</evidence>
<comment type="similarity">
    <text evidence="2">Belongs to the KdsC family.</text>
</comment>
<feature type="binding site" evidence="7">
    <location>
        <position position="61"/>
    </location>
    <ligand>
        <name>substrate</name>
    </ligand>
</feature>
<dbReference type="AlphaFoldDB" id="A0A8J6TKZ9"/>
<feature type="binding site" evidence="7">
    <location>
        <position position="85"/>
    </location>
    <ligand>
        <name>substrate</name>
    </ligand>
</feature>
<evidence type="ECO:0000256" key="7">
    <source>
        <dbReference type="PIRSR" id="PIRSR006118-1"/>
    </source>
</evidence>
<dbReference type="Proteomes" id="UP000603434">
    <property type="component" value="Unassembled WGS sequence"/>
</dbReference>
<dbReference type="PANTHER" id="PTHR21485">
    <property type="entry name" value="HAD SUPERFAMILY MEMBERS CMAS AND KDSC"/>
    <property type="match status" value="1"/>
</dbReference>
<evidence type="ECO:0000256" key="3">
    <source>
        <dbReference type="ARBA" id="ARBA00011881"/>
    </source>
</evidence>
<dbReference type="PANTHER" id="PTHR21485:SF3">
    <property type="entry name" value="N-ACYLNEURAMINATE CYTIDYLYLTRANSFERASE"/>
    <property type="match status" value="1"/>
</dbReference>
<dbReference type="InterPro" id="IPR010023">
    <property type="entry name" value="KdsC_fam"/>
</dbReference>
<evidence type="ECO:0000313" key="10">
    <source>
        <dbReference type="Proteomes" id="UP000603434"/>
    </source>
</evidence>
<protein>
    <submittedName>
        <fullName evidence="9">HAD-IIIA family hydrolase</fullName>
    </submittedName>
</protein>
<proteinExistence type="inferred from homology"/>
<comment type="caution">
    <text evidence="9">The sequence shown here is derived from an EMBL/GenBank/DDBJ whole genome shotgun (WGS) entry which is preliminary data.</text>
</comment>
<comment type="cofactor">
    <cofactor evidence="1 8">
        <name>Mg(2+)</name>
        <dbReference type="ChEBI" id="CHEBI:18420"/>
    </cofactor>
</comment>
<dbReference type="GO" id="GO:0016788">
    <property type="term" value="F:hydrolase activity, acting on ester bonds"/>
    <property type="evidence" value="ECO:0007669"/>
    <property type="project" value="InterPro"/>
</dbReference>
<gene>
    <name evidence="9" type="ORF">H8E23_01550</name>
</gene>
<organism evidence="9 10">
    <name type="scientific">Candidatus Desulfatibia profunda</name>
    <dbReference type="NCBI Taxonomy" id="2841695"/>
    <lineage>
        <taxon>Bacteria</taxon>
        <taxon>Pseudomonadati</taxon>
        <taxon>Thermodesulfobacteriota</taxon>
        <taxon>Desulfobacteria</taxon>
        <taxon>Desulfobacterales</taxon>
        <taxon>Desulfobacterales incertae sedis</taxon>
        <taxon>Candidatus Desulfatibia</taxon>
    </lineage>
</organism>
<feature type="binding site" evidence="8">
    <location>
        <position position="108"/>
    </location>
    <ligand>
        <name>Mg(2+)</name>
        <dbReference type="ChEBI" id="CHEBI:18420"/>
    </ligand>
</feature>
<dbReference type="InterPro" id="IPR036412">
    <property type="entry name" value="HAD-like_sf"/>
</dbReference>
<dbReference type="Gene3D" id="3.40.50.1000">
    <property type="entry name" value="HAD superfamily/HAD-like"/>
    <property type="match status" value="1"/>
</dbReference>
<keyword evidence="5 9" id="KW-0378">Hydrolase</keyword>
<dbReference type="SFLD" id="SFLDG01136">
    <property type="entry name" value="C1.6:_Phosphoserine_Phosphatas"/>
    <property type="match status" value="1"/>
</dbReference>
<accession>A0A8J6TKZ9</accession>
<feature type="binding site" evidence="7">
    <location>
        <position position="69"/>
    </location>
    <ligand>
        <name>substrate</name>
    </ligand>
</feature>
<dbReference type="SFLD" id="SFLDG01138">
    <property type="entry name" value="C1.6.2:_Deoxy-d-mannose-octulo"/>
    <property type="match status" value="1"/>
</dbReference>